<evidence type="ECO:0000313" key="4">
    <source>
        <dbReference type="Proteomes" id="UP000199202"/>
    </source>
</evidence>
<dbReference type="SUPFAM" id="SSF56601">
    <property type="entry name" value="beta-lactamase/transpeptidase-like"/>
    <property type="match status" value="1"/>
</dbReference>
<proteinExistence type="predicted"/>
<evidence type="ECO:0008006" key="5">
    <source>
        <dbReference type="Google" id="ProtNLM"/>
    </source>
</evidence>
<keyword evidence="4" id="KW-1185">Reference proteome</keyword>
<dbReference type="InterPro" id="IPR050396">
    <property type="entry name" value="Glycosyltr_51/Transpeptidase"/>
</dbReference>
<accession>A0A1G7ZGV2</accession>
<evidence type="ECO:0000313" key="3">
    <source>
        <dbReference type="EMBL" id="SDH07797.1"/>
    </source>
</evidence>
<dbReference type="PANTHER" id="PTHR32282:SF33">
    <property type="entry name" value="PEPTIDOGLYCAN GLYCOSYLTRANSFERASE"/>
    <property type="match status" value="1"/>
</dbReference>
<reference evidence="3 4" key="1">
    <citation type="submission" date="2016-10" db="EMBL/GenBank/DDBJ databases">
        <authorList>
            <person name="de Groot N.N."/>
        </authorList>
    </citation>
    <scope>NUCLEOTIDE SEQUENCE [LARGE SCALE GENOMIC DNA]</scope>
    <source>
        <strain evidence="3 4">CGMCC 4.6533</strain>
    </source>
</reference>
<dbReference type="PANTHER" id="PTHR32282">
    <property type="entry name" value="BINDING PROTEIN TRANSPEPTIDASE, PUTATIVE-RELATED"/>
    <property type="match status" value="1"/>
</dbReference>
<dbReference type="GO" id="GO:0009252">
    <property type="term" value="P:peptidoglycan biosynthetic process"/>
    <property type="evidence" value="ECO:0007669"/>
    <property type="project" value="TreeGrafter"/>
</dbReference>
<dbReference type="OrthoDB" id="3509864at2"/>
<evidence type="ECO:0000256" key="1">
    <source>
        <dbReference type="ARBA" id="ARBA00022676"/>
    </source>
</evidence>
<sequence length="434" mass="45887">MKSLRAAVAAAVVAVVAGAAFLLLRDGTAQPARDHLTVGATSTRPSVLVDVRGAVLEEFSDSCGTSRYPYLCARVRSELLAADAGLLTRGGLTIRTTVDQRLQQAAQQAVDRYVGRDDPQVAQQAMIVPGSGEIRAMATSRDEGRPLQQGGTAMVYPLVAALEQGLRQDDGFPYSDRYQAPTYQAFKNCKGENVGDPAHSVVNEEGDHGEFTTLRSGTWTADSTFFLKLTERVGLCETVEAARRLGLERADGSPLIEFETFVLGNNEVDPVSVATTYATLAARGQRCAPRAVTEIRNGSGVVRSFPPRCEQVLDQAVADAVTGVLAEALDRSPLKSLGRDAAGMIGTADDHAAAWYAGYTPDLASAVGLGGTLTEKMIDVTIGGRRYPYVDGLSIPGPIWRDSMAAALEGTPASAFTKPDPGRFGGCRTACAAQ</sequence>
<dbReference type="InterPro" id="IPR012338">
    <property type="entry name" value="Beta-lactam/transpept-like"/>
</dbReference>
<dbReference type="EMBL" id="FNDJ01000001">
    <property type="protein sequence ID" value="SDH07797.1"/>
    <property type="molecule type" value="Genomic_DNA"/>
</dbReference>
<organism evidence="3 4">
    <name type="scientific">Nonomuraea jiangxiensis</name>
    <dbReference type="NCBI Taxonomy" id="633440"/>
    <lineage>
        <taxon>Bacteria</taxon>
        <taxon>Bacillati</taxon>
        <taxon>Actinomycetota</taxon>
        <taxon>Actinomycetes</taxon>
        <taxon>Streptosporangiales</taxon>
        <taxon>Streptosporangiaceae</taxon>
        <taxon>Nonomuraea</taxon>
    </lineage>
</organism>
<dbReference type="Proteomes" id="UP000199202">
    <property type="component" value="Unassembled WGS sequence"/>
</dbReference>
<keyword evidence="1" id="KW-0328">Glycosyltransferase</keyword>
<dbReference type="Gene3D" id="3.40.710.10">
    <property type="entry name" value="DD-peptidase/beta-lactamase superfamily"/>
    <property type="match status" value="1"/>
</dbReference>
<gene>
    <name evidence="3" type="ORF">SAMN05421869_101408</name>
</gene>
<dbReference type="AlphaFoldDB" id="A0A1G7ZGV2"/>
<evidence type="ECO:0000256" key="2">
    <source>
        <dbReference type="ARBA" id="ARBA00022679"/>
    </source>
</evidence>
<name>A0A1G7ZGV2_9ACTN</name>
<dbReference type="STRING" id="633440.SAMN05421869_101408"/>
<dbReference type="GO" id="GO:0008955">
    <property type="term" value="F:peptidoglycan glycosyltransferase activity"/>
    <property type="evidence" value="ECO:0007669"/>
    <property type="project" value="TreeGrafter"/>
</dbReference>
<dbReference type="GO" id="GO:0030288">
    <property type="term" value="C:outer membrane-bounded periplasmic space"/>
    <property type="evidence" value="ECO:0007669"/>
    <property type="project" value="TreeGrafter"/>
</dbReference>
<dbReference type="RefSeq" id="WP_143043551.1">
    <property type="nucleotide sequence ID" value="NZ_FNDJ01000001.1"/>
</dbReference>
<keyword evidence="2" id="KW-0808">Transferase</keyword>
<protein>
    <recommendedName>
        <fullName evidence="5">Penicillin binding protein transpeptidase domain-containing protein</fullName>
    </recommendedName>
</protein>